<dbReference type="RefSeq" id="WP_013720327.1">
    <property type="nucleotide sequence ID" value="NZ_DAITGN010000132.1"/>
</dbReference>
<gene>
    <name evidence="2" type="ORF">GX426_05830</name>
</gene>
<dbReference type="HAMAP" id="MF_00582">
    <property type="entry name" value="UPF0215"/>
    <property type="match status" value="1"/>
</dbReference>
<dbReference type="EMBL" id="JAAYUN010000098">
    <property type="protein sequence ID" value="NLJ22609.1"/>
    <property type="molecule type" value="Genomic_DNA"/>
</dbReference>
<proteinExistence type="inferred from homology"/>
<dbReference type="Proteomes" id="UP000544742">
    <property type="component" value="Unassembled WGS sequence"/>
</dbReference>
<dbReference type="InterPro" id="IPR002802">
    <property type="entry name" value="Endo_dU"/>
</dbReference>
<sequence>MPLHLNKPALRVLGIAESFERPCALSSDPVSTTLSPPMSSWSMLAGVVMRADRRVDGLAYARASVGGDDATRAVLEICRRLDRRDINALFLSGAAISWFNIIDLVAVFEEVSRPLICLTYEESEGLEKYLREYFPEPEEKIERYRSLGMREKIRLKTGYELFVRVHGATVEEARILLNKFTLDGRVPEPVRLARMAARAARKVEEELASGSE</sequence>
<evidence type="ECO:0000256" key="1">
    <source>
        <dbReference type="HAMAP-Rule" id="MF_00582"/>
    </source>
</evidence>
<name>A0A7K4AHZ0_METSH</name>
<dbReference type="PANTHER" id="PTHR39518:SF2">
    <property type="entry name" value="UPF0215 PROTEIN MJ1150"/>
    <property type="match status" value="1"/>
</dbReference>
<comment type="caution">
    <text evidence="2">The sequence shown here is derived from an EMBL/GenBank/DDBJ whole genome shotgun (WGS) entry which is preliminary data.</text>
</comment>
<dbReference type="GeneID" id="10462262"/>
<dbReference type="OMA" id="APAWFNV"/>
<dbReference type="AlphaFoldDB" id="A0A7K4AHZ0"/>
<comment type="similarity">
    <text evidence="1">Belongs to the UPF0215 family.</text>
</comment>
<reference evidence="2 3" key="1">
    <citation type="journal article" date="2020" name="Biotechnol. Biofuels">
        <title>New insights from the biogas microbiome by comprehensive genome-resolved metagenomics of nearly 1600 species originating from multiple anaerobic digesters.</title>
        <authorList>
            <person name="Campanaro S."/>
            <person name="Treu L."/>
            <person name="Rodriguez-R L.M."/>
            <person name="Kovalovszki A."/>
            <person name="Ziels R.M."/>
            <person name="Maus I."/>
            <person name="Zhu X."/>
            <person name="Kougias P.G."/>
            <person name="Basile A."/>
            <person name="Luo G."/>
            <person name="Schluter A."/>
            <person name="Konstantinidis K.T."/>
            <person name="Angelidaki I."/>
        </authorList>
    </citation>
    <scope>NUCLEOTIDE SEQUENCE [LARGE SCALE GENOMIC DNA]</scope>
    <source>
        <strain evidence="2">AS27yjCOA_157</strain>
    </source>
</reference>
<dbReference type="Gene3D" id="3.30.2170.10">
    <property type="entry name" value="archaeoglobus fulgidus dsm 4304 superfamily"/>
    <property type="match status" value="1"/>
</dbReference>
<organism evidence="2 3">
    <name type="scientific">Methanothrix soehngenii</name>
    <name type="common">Methanosaeta concilii</name>
    <dbReference type="NCBI Taxonomy" id="2223"/>
    <lineage>
        <taxon>Archaea</taxon>
        <taxon>Methanobacteriati</taxon>
        <taxon>Methanobacteriota</taxon>
        <taxon>Stenosarchaea group</taxon>
        <taxon>Methanomicrobia</taxon>
        <taxon>Methanotrichales</taxon>
        <taxon>Methanotrichaceae</taxon>
        <taxon>Methanothrix</taxon>
    </lineage>
</organism>
<evidence type="ECO:0000313" key="3">
    <source>
        <dbReference type="Proteomes" id="UP000544742"/>
    </source>
</evidence>
<protein>
    <recommendedName>
        <fullName evidence="1">UPF0215 protein GX426_05830</fullName>
    </recommendedName>
</protein>
<evidence type="ECO:0000313" key="2">
    <source>
        <dbReference type="EMBL" id="NLJ22609.1"/>
    </source>
</evidence>
<dbReference type="PANTHER" id="PTHR39518">
    <property type="entry name" value="UPF0215 PROTEIN MJ1150"/>
    <property type="match status" value="1"/>
</dbReference>
<accession>A0A7K4AHZ0</accession>
<dbReference type="Pfam" id="PF01949">
    <property type="entry name" value="Endo_dU"/>
    <property type="match status" value="1"/>
</dbReference>